<evidence type="ECO:0000256" key="3">
    <source>
        <dbReference type="ARBA" id="ARBA00023180"/>
    </source>
</evidence>
<keyword evidence="5" id="KW-0732">Signal</keyword>
<evidence type="ECO:0000256" key="4">
    <source>
        <dbReference type="SAM" id="Phobius"/>
    </source>
</evidence>
<evidence type="ECO:0000256" key="2">
    <source>
        <dbReference type="ARBA" id="ARBA00022837"/>
    </source>
</evidence>
<evidence type="ECO:0000313" key="7">
    <source>
        <dbReference type="EMBL" id="KAK3250666.1"/>
    </source>
</evidence>
<comment type="caution">
    <text evidence="7">The sequence shown here is derived from an EMBL/GenBank/DDBJ whole genome shotgun (WGS) entry which is preliminary data.</text>
</comment>
<dbReference type="CDD" id="cd16029">
    <property type="entry name" value="4-S"/>
    <property type="match status" value="1"/>
</dbReference>
<reference evidence="7 8" key="1">
    <citation type="journal article" date="2015" name="Genome Biol. Evol.">
        <title>Comparative Genomics of a Bacterivorous Green Alga Reveals Evolutionary Causalities and Consequences of Phago-Mixotrophic Mode of Nutrition.</title>
        <authorList>
            <person name="Burns J.A."/>
            <person name="Paasch A."/>
            <person name="Narechania A."/>
            <person name="Kim E."/>
        </authorList>
    </citation>
    <scope>NUCLEOTIDE SEQUENCE [LARGE SCALE GENOMIC DNA]</scope>
    <source>
        <strain evidence="7 8">PLY_AMNH</strain>
    </source>
</reference>
<feature type="transmembrane region" description="Helical" evidence="4">
    <location>
        <begin position="669"/>
        <end position="687"/>
    </location>
</feature>
<organism evidence="7 8">
    <name type="scientific">Cymbomonas tetramitiformis</name>
    <dbReference type="NCBI Taxonomy" id="36881"/>
    <lineage>
        <taxon>Eukaryota</taxon>
        <taxon>Viridiplantae</taxon>
        <taxon>Chlorophyta</taxon>
        <taxon>Pyramimonadophyceae</taxon>
        <taxon>Pyramimonadales</taxon>
        <taxon>Pyramimonadaceae</taxon>
        <taxon>Cymbomonas</taxon>
    </lineage>
</organism>
<keyword evidence="1" id="KW-0479">Metal-binding</keyword>
<dbReference type="PANTHER" id="PTHR10342">
    <property type="entry name" value="ARYLSULFATASE"/>
    <property type="match status" value="1"/>
</dbReference>
<evidence type="ECO:0000256" key="5">
    <source>
        <dbReference type="SAM" id="SignalP"/>
    </source>
</evidence>
<keyword evidence="4" id="KW-0472">Membrane</keyword>
<evidence type="ECO:0000313" key="8">
    <source>
        <dbReference type="Proteomes" id="UP001190700"/>
    </source>
</evidence>
<feature type="chain" id="PRO_5042242986" description="Sulfatase N-terminal domain-containing protein" evidence="5">
    <location>
        <begin position="23"/>
        <end position="702"/>
    </location>
</feature>
<evidence type="ECO:0000259" key="6">
    <source>
        <dbReference type="Pfam" id="PF00884"/>
    </source>
</evidence>
<sequence>MNIFVAPVFFLLLGCGSRVVLSKVSSRKPHILLILADDFGWGNLGAHRKDTDTEAARQAQKEAYTPNLDSLISEGVLLERHYSYRICSPARSSLQSGRLAVHVNTVNPSPFIHNASDPVSGYAGIPRNMTGMAQKLQEAGYHTAMVGKWDVGAATPRHTPQGRGYQEWFGYYQHANNYWTKGGDIKATGEVDNCLNKFTDLSELNATYRGGVLDPSALDATCENSTAADPYCYEEAIFRRQALNVIENHDPSERPLFFHHAFHLVHTPLDIPLAYLQAADERIRPYSFDDDGRRRYSAMVHYLDDVVGELVSAFKRKGMWQDTLLVFLSDNGGPLYRPGSANNHPLKGGKYSDWEGGIRTNAFIAGGILPFSRRGTAYTGVVSVADWYGVFCDLANVSTADAEAAETNAWLQEQGLPLLAPVDSVPGLWDAIVSGKQENRRPILHLSAESVLAWPYKLITGVQPYSSWTGELFPNCSNGTQHSPWFMDTKLFNQRLPDAHSEERWLQDCAHGCLFNVEDDPTEHNDLSGSHPQRLEALQTLLSQLNRSNFNPGRGSMSRQSCMKALEVGGYYGPFLDTEGWYTGPFPSINRVQQLKDALLFALFNVKWVQDALVNITAEFLLPLVQVRYENRLDHCLANSTTTLGAERNSGGEVHRALVLAVPPLAAESALWVSLLFFALIFATLLFHKTKAKVRYAVTCLA</sequence>
<keyword evidence="3" id="KW-0325">Glycoprotein</keyword>
<dbReference type="GO" id="GO:0046872">
    <property type="term" value="F:metal ion binding"/>
    <property type="evidence" value="ECO:0007669"/>
    <property type="project" value="UniProtKB-KW"/>
</dbReference>
<feature type="signal peptide" evidence="5">
    <location>
        <begin position="1"/>
        <end position="22"/>
    </location>
</feature>
<dbReference type="SUPFAM" id="SSF53649">
    <property type="entry name" value="Alkaline phosphatase-like"/>
    <property type="match status" value="1"/>
</dbReference>
<evidence type="ECO:0000256" key="1">
    <source>
        <dbReference type="ARBA" id="ARBA00022723"/>
    </source>
</evidence>
<dbReference type="PANTHER" id="PTHR10342:SF274">
    <property type="entry name" value="ARYLSULFATASE B"/>
    <property type="match status" value="1"/>
</dbReference>
<dbReference type="EMBL" id="LGRX02026573">
    <property type="protein sequence ID" value="KAK3250666.1"/>
    <property type="molecule type" value="Genomic_DNA"/>
</dbReference>
<dbReference type="GO" id="GO:0008484">
    <property type="term" value="F:sulfuric ester hydrolase activity"/>
    <property type="evidence" value="ECO:0007669"/>
    <property type="project" value="InterPro"/>
</dbReference>
<dbReference type="InterPro" id="IPR017850">
    <property type="entry name" value="Alkaline_phosphatase_core_sf"/>
</dbReference>
<dbReference type="Gene3D" id="3.40.720.10">
    <property type="entry name" value="Alkaline Phosphatase, subunit A"/>
    <property type="match status" value="1"/>
</dbReference>
<keyword evidence="4" id="KW-0812">Transmembrane</keyword>
<keyword evidence="8" id="KW-1185">Reference proteome</keyword>
<keyword evidence="4" id="KW-1133">Transmembrane helix</keyword>
<name>A0AAE0C900_9CHLO</name>
<protein>
    <recommendedName>
        <fullName evidence="6">Sulfatase N-terminal domain-containing protein</fullName>
    </recommendedName>
</protein>
<gene>
    <name evidence="7" type="ORF">CYMTET_39964</name>
</gene>
<dbReference type="Pfam" id="PF00884">
    <property type="entry name" value="Sulfatase"/>
    <property type="match status" value="1"/>
</dbReference>
<dbReference type="InterPro" id="IPR047115">
    <property type="entry name" value="ARSB"/>
</dbReference>
<dbReference type="InterPro" id="IPR000917">
    <property type="entry name" value="Sulfatase_N"/>
</dbReference>
<feature type="domain" description="Sulfatase N-terminal" evidence="6">
    <location>
        <begin position="29"/>
        <end position="395"/>
    </location>
</feature>
<accession>A0AAE0C900</accession>
<dbReference type="Proteomes" id="UP001190700">
    <property type="component" value="Unassembled WGS sequence"/>
</dbReference>
<proteinExistence type="predicted"/>
<dbReference type="AlphaFoldDB" id="A0AAE0C900"/>
<keyword evidence="2" id="KW-0106">Calcium</keyword>
<dbReference type="Gene3D" id="3.30.1120.10">
    <property type="match status" value="1"/>
</dbReference>